<evidence type="ECO:0000313" key="1">
    <source>
        <dbReference type="EMBL" id="SVE15130.1"/>
    </source>
</evidence>
<proteinExistence type="predicted"/>
<feature type="non-terminal residue" evidence="1">
    <location>
        <position position="1"/>
    </location>
</feature>
<protein>
    <submittedName>
        <fullName evidence="1">Uncharacterized protein</fullName>
    </submittedName>
</protein>
<reference evidence="1" key="1">
    <citation type="submission" date="2018-05" db="EMBL/GenBank/DDBJ databases">
        <authorList>
            <person name="Lanie J.A."/>
            <person name="Ng W.-L."/>
            <person name="Kazmierczak K.M."/>
            <person name="Andrzejewski T.M."/>
            <person name="Davidsen T.M."/>
            <person name="Wayne K.J."/>
            <person name="Tettelin H."/>
            <person name="Glass J.I."/>
            <person name="Rusch D."/>
            <person name="Podicherti R."/>
            <person name="Tsui H.-C.T."/>
            <person name="Winkler M.E."/>
        </authorList>
    </citation>
    <scope>NUCLEOTIDE SEQUENCE</scope>
</reference>
<dbReference type="EMBL" id="UINC01197570">
    <property type="protein sequence ID" value="SVE15130.1"/>
    <property type="molecule type" value="Genomic_DNA"/>
</dbReference>
<sequence>VNNVDFLKSLENREITLNDWCEAFYDAKIFPLP</sequence>
<organism evidence="1">
    <name type="scientific">marine metagenome</name>
    <dbReference type="NCBI Taxonomy" id="408172"/>
    <lineage>
        <taxon>unclassified sequences</taxon>
        <taxon>metagenomes</taxon>
        <taxon>ecological metagenomes</taxon>
    </lineage>
</organism>
<feature type="non-terminal residue" evidence="1">
    <location>
        <position position="33"/>
    </location>
</feature>
<gene>
    <name evidence="1" type="ORF">METZ01_LOCUS467984</name>
</gene>
<dbReference type="AlphaFoldDB" id="A0A383B5P9"/>
<name>A0A383B5P9_9ZZZZ</name>
<accession>A0A383B5P9</accession>